<sequence>MRSFFRFETIAWITLLFACIGTTHSAYADVSVIDDGKRTVRLTQPAKRIISLAPHVTELVFAAGAGKQLVGVSEYSDYPEDAKKVASIGSIFALDLERLIALKPDLVIIWGTGNAKHLAQKLRDNQLTVYENEPHSFEDIASSIEKIAILSGTEVVGKENARLFRQRLQSLNQEYQLKNKQTPVRVFHQMVKSPLMTVNKDHFVSKMIEICGGTNVFGDLKDISATITVEAMLATNPDVIFSSGKESGKLQNEWNQFPNLSAVKKKNLFSIPGDWLHRAGPRVLDATEMLCKQIREARTRQ</sequence>
<dbReference type="PANTHER" id="PTHR30535:SF34">
    <property type="entry name" value="MOLYBDATE-BINDING PROTEIN MOLA"/>
    <property type="match status" value="1"/>
</dbReference>
<dbReference type="SUPFAM" id="SSF53807">
    <property type="entry name" value="Helical backbone' metal receptor"/>
    <property type="match status" value="1"/>
</dbReference>
<dbReference type="PROSITE" id="PS51257">
    <property type="entry name" value="PROKAR_LIPOPROTEIN"/>
    <property type="match status" value="1"/>
</dbReference>
<dbReference type="CDD" id="cd01144">
    <property type="entry name" value="BtuF"/>
    <property type="match status" value="1"/>
</dbReference>
<feature type="signal peptide" evidence="2">
    <location>
        <begin position="1"/>
        <end position="28"/>
    </location>
</feature>
<feature type="domain" description="Fe/B12 periplasmic-binding" evidence="3">
    <location>
        <begin position="48"/>
        <end position="298"/>
    </location>
</feature>
<dbReference type="Proteomes" id="UP001181355">
    <property type="component" value="Chromosome"/>
</dbReference>
<dbReference type="PROSITE" id="PS50983">
    <property type="entry name" value="FE_B12_PBP"/>
    <property type="match status" value="1"/>
</dbReference>
<dbReference type="Pfam" id="PF01497">
    <property type="entry name" value="Peripla_BP_2"/>
    <property type="match status" value="1"/>
</dbReference>
<keyword evidence="1 2" id="KW-0732">Signal</keyword>
<reference evidence="4" key="1">
    <citation type="submission" date="2023-09" db="EMBL/GenBank/DDBJ databases">
        <title>Undibacterium sp. 20NA77.5 isolated from freshwater.</title>
        <authorList>
            <person name="Le V."/>
            <person name="Ko S.-R."/>
            <person name="Ahn C.-Y."/>
            <person name="Oh H.-M."/>
        </authorList>
    </citation>
    <scope>NUCLEOTIDE SEQUENCE</scope>
    <source>
        <strain evidence="4">20NA77.5</strain>
    </source>
</reference>
<organism evidence="4 5">
    <name type="scientific">Undibacterium cyanobacteriorum</name>
    <dbReference type="NCBI Taxonomy" id="3073561"/>
    <lineage>
        <taxon>Bacteria</taxon>
        <taxon>Pseudomonadati</taxon>
        <taxon>Pseudomonadota</taxon>
        <taxon>Betaproteobacteria</taxon>
        <taxon>Burkholderiales</taxon>
        <taxon>Oxalobacteraceae</taxon>
        <taxon>Undibacterium</taxon>
    </lineage>
</organism>
<dbReference type="NCBIfam" id="NF038402">
    <property type="entry name" value="TroA_like"/>
    <property type="match status" value="1"/>
</dbReference>
<evidence type="ECO:0000259" key="3">
    <source>
        <dbReference type="PROSITE" id="PS50983"/>
    </source>
</evidence>
<dbReference type="Gene3D" id="3.40.50.1980">
    <property type="entry name" value="Nitrogenase molybdenum iron protein domain"/>
    <property type="match status" value="2"/>
</dbReference>
<keyword evidence="5" id="KW-1185">Reference proteome</keyword>
<evidence type="ECO:0000256" key="2">
    <source>
        <dbReference type="SAM" id="SignalP"/>
    </source>
</evidence>
<dbReference type="InterPro" id="IPR054828">
    <property type="entry name" value="Vit_B12_bind_prot"/>
</dbReference>
<name>A0ABY9REI2_9BURK</name>
<accession>A0ABY9REI2</accession>
<proteinExistence type="predicted"/>
<evidence type="ECO:0000313" key="4">
    <source>
        <dbReference type="EMBL" id="WMW79065.1"/>
    </source>
</evidence>
<dbReference type="PANTHER" id="PTHR30535">
    <property type="entry name" value="VITAMIN B12-BINDING PROTEIN"/>
    <property type="match status" value="1"/>
</dbReference>
<dbReference type="RefSeq" id="WP_309480566.1">
    <property type="nucleotide sequence ID" value="NZ_CP133720.1"/>
</dbReference>
<evidence type="ECO:0000256" key="1">
    <source>
        <dbReference type="ARBA" id="ARBA00022729"/>
    </source>
</evidence>
<dbReference type="InterPro" id="IPR002491">
    <property type="entry name" value="ABC_transptr_periplasmic_BD"/>
</dbReference>
<evidence type="ECO:0000313" key="5">
    <source>
        <dbReference type="Proteomes" id="UP001181355"/>
    </source>
</evidence>
<protein>
    <submittedName>
        <fullName evidence="4">Cobalamin-binding protein</fullName>
    </submittedName>
</protein>
<dbReference type="EMBL" id="CP133720">
    <property type="protein sequence ID" value="WMW79065.1"/>
    <property type="molecule type" value="Genomic_DNA"/>
</dbReference>
<dbReference type="InterPro" id="IPR050902">
    <property type="entry name" value="ABC_Transporter_SBP"/>
</dbReference>
<gene>
    <name evidence="4" type="ORF">RF679_10365</name>
</gene>
<feature type="chain" id="PRO_5045269414" evidence="2">
    <location>
        <begin position="29"/>
        <end position="301"/>
    </location>
</feature>